<dbReference type="Proteomes" id="UP000191612">
    <property type="component" value="Unassembled WGS sequence"/>
</dbReference>
<dbReference type="STRING" id="60172.A0A1V6QR86"/>
<dbReference type="InterPro" id="IPR045851">
    <property type="entry name" value="AMP-bd_C_sf"/>
</dbReference>
<evidence type="ECO:0000313" key="5">
    <source>
        <dbReference type="EMBL" id="OQD91735.1"/>
    </source>
</evidence>
<dbReference type="Pfam" id="PF00668">
    <property type="entry name" value="Condensation"/>
    <property type="match status" value="2"/>
</dbReference>
<dbReference type="InterPro" id="IPR001242">
    <property type="entry name" value="Condensation_dom"/>
</dbReference>
<dbReference type="NCBIfam" id="TIGR01733">
    <property type="entry name" value="AA-adenyl-dom"/>
    <property type="match status" value="1"/>
</dbReference>
<protein>
    <recommendedName>
        <fullName evidence="4">Carrier domain-containing protein</fullName>
    </recommendedName>
</protein>
<dbReference type="GO" id="GO:0043041">
    <property type="term" value="P:amino acid activation for nonribosomal peptide biosynthetic process"/>
    <property type="evidence" value="ECO:0007669"/>
    <property type="project" value="TreeGrafter"/>
</dbReference>
<keyword evidence="3" id="KW-0436">Ligase</keyword>
<dbReference type="Gene3D" id="3.40.50.12780">
    <property type="entry name" value="N-terminal domain of ligase-like"/>
    <property type="match status" value="1"/>
</dbReference>
<dbReference type="InterPro" id="IPR020845">
    <property type="entry name" value="AMP-binding_CS"/>
</dbReference>
<dbReference type="PROSITE" id="PS00012">
    <property type="entry name" value="PHOSPHOPANTETHEINE"/>
    <property type="match status" value="1"/>
</dbReference>
<dbReference type="InterPro" id="IPR042099">
    <property type="entry name" value="ANL_N_sf"/>
</dbReference>
<keyword evidence="6" id="KW-1185">Reference proteome</keyword>
<evidence type="ECO:0000313" key="6">
    <source>
        <dbReference type="Proteomes" id="UP000191612"/>
    </source>
</evidence>
<dbReference type="InterPro" id="IPR010071">
    <property type="entry name" value="AA_adenyl_dom"/>
</dbReference>
<dbReference type="Gene3D" id="1.10.1200.10">
    <property type="entry name" value="ACP-like"/>
    <property type="match status" value="1"/>
</dbReference>
<dbReference type="GO" id="GO:0031177">
    <property type="term" value="F:phosphopantetheine binding"/>
    <property type="evidence" value="ECO:0007669"/>
    <property type="project" value="TreeGrafter"/>
</dbReference>
<dbReference type="Pfam" id="PF00550">
    <property type="entry name" value="PP-binding"/>
    <property type="match status" value="1"/>
</dbReference>
<dbReference type="Pfam" id="PF00501">
    <property type="entry name" value="AMP-binding"/>
    <property type="match status" value="1"/>
</dbReference>
<dbReference type="Gene3D" id="3.30.559.30">
    <property type="entry name" value="Nonribosomal peptide synthetase, condensation domain"/>
    <property type="match status" value="2"/>
</dbReference>
<name>A0A1V6QR86_9EURO</name>
<evidence type="ECO:0000256" key="1">
    <source>
        <dbReference type="ARBA" id="ARBA00022450"/>
    </source>
</evidence>
<dbReference type="PANTHER" id="PTHR45527">
    <property type="entry name" value="NONRIBOSOMAL PEPTIDE SYNTHETASE"/>
    <property type="match status" value="1"/>
</dbReference>
<proteinExistence type="predicted"/>
<dbReference type="CDD" id="cd05918">
    <property type="entry name" value="A_NRPS_SidN3_like"/>
    <property type="match status" value="1"/>
</dbReference>
<dbReference type="SUPFAM" id="SSF52777">
    <property type="entry name" value="CoA-dependent acyltransferases"/>
    <property type="match status" value="4"/>
</dbReference>
<dbReference type="SUPFAM" id="SSF56801">
    <property type="entry name" value="Acetyl-CoA synthetase-like"/>
    <property type="match status" value="1"/>
</dbReference>
<dbReference type="InterPro" id="IPR023213">
    <property type="entry name" value="CAT-like_dom_sf"/>
</dbReference>
<dbReference type="GO" id="GO:0044550">
    <property type="term" value="P:secondary metabolite biosynthetic process"/>
    <property type="evidence" value="ECO:0007669"/>
    <property type="project" value="TreeGrafter"/>
</dbReference>
<dbReference type="CDD" id="cd19545">
    <property type="entry name" value="FUM14_C_NRPS-like"/>
    <property type="match status" value="1"/>
</dbReference>
<dbReference type="GO" id="GO:0005737">
    <property type="term" value="C:cytoplasm"/>
    <property type="evidence" value="ECO:0007669"/>
    <property type="project" value="TreeGrafter"/>
</dbReference>
<sequence length="1576" mass="176209">MATNGISPGLTEFSTPDYLNRSTHNGSLAAQHSAVAPFSLLNIKNDIELSQLREKAADVCHAKPEDVQDIYPCTVVQESLFALSVKSPHMYVARYLYQLPQNIDLDRFYAAFQAVIEAHTILRTRVIQIETGEALQVVIRQGINLPYSENLRDYLDHDIQKATELSAPLVRAAIAKHEDGDHYFVFTLHHATYDDWALALYMKHIESAYHDLALPSQPFSRFTQYCLESSSKTAKEFWRAELTEKKMAPTTFPALPSDTYSPAATKSLIQNTDLDVQLDFDHASTVIELAWAVMMAQYTDSDEIVFGVTDTGKRAPMPDVALMSGPTIATFPLQVRVQWGQSIREARKDLHARRAQIVPFEQLGLHNISRLSADAAAICRFQSLLVLQPPRRDDYELFNEVTNEFQLENHATFGTYPITLVIEPGPTSVSVQAVYDDKIVPEAQMQRILQQHAYLMKWINQNSDLSVRDIPALCPEDRKQLQRWNLQSGPQGTFCVHELISQRCSSQPEAPAVCAWDGEFSYRELDSISTTFAAHLQRTGQIQPDVVVPLYFEKTRWTAIAILAVIKAGGAFVLLDPSTPFKRLQGICEDTNAPFVIAPPELARRAEELVGKVVVLDDKAIVYSLADYAPTPVQPNNILYIVFTSGSTGKPKGVVIEHGAFCASALAYISIAKMSPETRALQFASYAFDVSVTDHLATLLAGGCICIPSPEDRMNRIADIVSEFQINYADFTPSFLRSLVPEDFPTLKTIILGGEAMSRTDIETWCPRVRLLNIYGPAECCVLSTVQPDVATQQDPLDIGFATGGVCWIVDKSDHTRLVPIGGVGELLVGGPIVGRGYLNDPEKTAQAFVPQPAWLGEEETSGRVYKTGDLVQYTSSGSIRFLGRKDMQVKLRGQRIELGEVEYYLRQCFPSALEIVAEVVKPRVQNTAILAAFVLKSSSTSPQEDPLILPDEAFQAEQAQAELQLRDQLPSYMIPSVFIRLAQLPLTATGKTNRKLLRERLSDLSPAEFEQYTSLETEKRRPATDQERLVHVLVAQQLGLSSESVGMQDSLFRIGGDSITAIKLTSIMGSHGWKLTVADIFGDPRLEDMARVMKQQTNTPLDPIQPFSLIGKGISVDEQEEAAGRQGKVTTPIKESLAKYGITSLDNVEDIYPSRGCPGWMMSRYDREIGYYHVRVILELQPVDESEPIDPVRFQKSWGQLVARHPTMRTIYVPDQSSLWGFVQVVLKQVVPNVEIIQSSDSQVISTLRQHLSSDYQSDKNLPHRLTLAQTESGKLFASLEMHHAFVDCVTLPIIEADMRSLYCGNQLPALPRYRDFIATALQGSKSVNKSYWTEYLKDAPKSIFLPASSLSGRLGDCKHLELPLVPLKSIKDFARSQACTTPTFFRALWAVVLSILLNSQDVTFYYIISARYSSGVEAKNTIGGYLEILMARLRATEHVSFAEMLNIAQEDYSQSMPHQFAALDTVEALDLSKHFNTYYNYRLRTGNQSTGNESAFYWKQHDLIADSPWDIKFAINEFDDAITGTFSHWDQRLSSETMERVRDLFTHCLSLVLTNPDIMLSQIATETKGWEVTK</sequence>
<keyword evidence="2" id="KW-0597">Phosphoprotein</keyword>
<organism evidence="5 6">
    <name type="scientific">Penicillium solitum</name>
    <dbReference type="NCBI Taxonomy" id="60172"/>
    <lineage>
        <taxon>Eukaryota</taxon>
        <taxon>Fungi</taxon>
        <taxon>Dikarya</taxon>
        <taxon>Ascomycota</taxon>
        <taxon>Pezizomycotina</taxon>
        <taxon>Eurotiomycetes</taxon>
        <taxon>Eurotiomycetidae</taxon>
        <taxon>Eurotiales</taxon>
        <taxon>Aspergillaceae</taxon>
        <taxon>Penicillium</taxon>
    </lineage>
</organism>
<dbReference type="FunFam" id="3.30.300.30:FF:000015">
    <property type="entry name" value="Nonribosomal peptide synthase SidD"/>
    <property type="match status" value="1"/>
</dbReference>
<gene>
    <name evidence="5" type="ORF">PENSOL_c049G04390</name>
</gene>
<keyword evidence="1" id="KW-0596">Phosphopantetheine</keyword>
<dbReference type="FunFam" id="3.40.50.12780:FF:000014">
    <property type="entry name" value="Nonribosomal peptide synthetase 1"/>
    <property type="match status" value="1"/>
</dbReference>
<dbReference type="Gene3D" id="3.30.300.30">
    <property type="match status" value="1"/>
</dbReference>
<dbReference type="Gene3D" id="3.30.559.10">
    <property type="entry name" value="Chloramphenicol acetyltransferase-like domain"/>
    <property type="match status" value="2"/>
</dbReference>
<evidence type="ECO:0000256" key="2">
    <source>
        <dbReference type="ARBA" id="ARBA00022553"/>
    </source>
</evidence>
<dbReference type="PANTHER" id="PTHR45527:SF12">
    <property type="entry name" value="NONRIBOSOMAL PEPTIDE SYNTHETASE IVOA"/>
    <property type="match status" value="1"/>
</dbReference>
<dbReference type="InterPro" id="IPR009081">
    <property type="entry name" value="PP-bd_ACP"/>
</dbReference>
<dbReference type="SUPFAM" id="SSF47336">
    <property type="entry name" value="ACP-like"/>
    <property type="match status" value="1"/>
</dbReference>
<dbReference type="InterPro" id="IPR000873">
    <property type="entry name" value="AMP-dep_synth/lig_dom"/>
</dbReference>
<dbReference type="InterPro" id="IPR036736">
    <property type="entry name" value="ACP-like_sf"/>
</dbReference>
<dbReference type="InterPro" id="IPR006162">
    <property type="entry name" value="Ppantetheine_attach_site"/>
</dbReference>
<dbReference type="GO" id="GO:0016874">
    <property type="term" value="F:ligase activity"/>
    <property type="evidence" value="ECO:0007669"/>
    <property type="project" value="UniProtKB-KW"/>
</dbReference>
<accession>A0A1V6QR86</accession>
<reference evidence="6" key="1">
    <citation type="journal article" date="2017" name="Nat. Microbiol.">
        <title>Global analysis of biosynthetic gene clusters reveals vast potential of secondary metabolite production in Penicillium species.</title>
        <authorList>
            <person name="Nielsen J.C."/>
            <person name="Grijseels S."/>
            <person name="Prigent S."/>
            <person name="Ji B."/>
            <person name="Dainat J."/>
            <person name="Nielsen K.F."/>
            <person name="Frisvad J.C."/>
            <person name="Workman M."/>
            <person name="Nielsen J."/>
        </authorList>
    </citation>
    <scope>NUCLEOTIDE SEQUENCE [LARGE SCALE GENOMIC DNA]</scope>
    <source>
        <strain evidence="6">IBT 29525</strain>
    </source>
</reference>
<comment type="caution">
    <text evidence="5">The sequence shown here is derived from an EMBL/GenBank/DDBJ whole genome shotgun (WGS) entry which is preliminary data.</text>
</comment>
<dbReference type="EMBL" id="MDYO01000049">
    <property type="protein sequence ID" value="OQD91735.1"/>
    <property type="molecule type" value="Genomic_DNA"/>
</dbReference>
<dbReference type="PROSITE" id="PS00455">
    <property type="entry name" value="AMP_BINDING"/>
    <property type="match status" value="1"/>
</dbReference>
<evidence type="ECO:0000259" key="4">
    <source>
        <dbReference type="PROSITE" id="PS50075"/>
    </source>
</evidence>
<feature type="domain" description="Carrier" evidence="4">
    <location>
        <begin position="1025"/>
        <end position="1098"/>
    </location>
</feature>
<dbReference type="PROSITE" id="PS50075">
    <property type="entry name" value="CARRIER"/>
    <property type="match status" value="1"/>
</dbReference>
<evidence type="ECO:0000256" key="3">
    <source>
        <dbReference type="ARBA" id="ARBA00022598"/>
    </source>
</evidence>